<feature type="transmembrane region" description="Helical" evidence="16">
    <location>
        <begin position="303"/>
        <end position="322"/>
    </location>
</feature>
<dbReference type="AlphaFoldDB" id="A0A0A3Z6M8"/>
<evidence type="ECO:0000256" key="4">
    <source>
        <dbReference type="ARBA" id="ARBA00022692"/>
    </source>
</evidence>
<feature type="transmembrane region" description="Helical" evidence="16">
    <location>
        <begin position="21"/>
        <end position="39"/>
    </location>
</feature>
<evidence type="ECO:0000256" key="7">
    <source>
        <dbReference type="ARBA" id="ARBA00022989"/>
    </source>
</evidence>
<evidence type="ECO:0000313" key="17">
    <source>
        <dbReference type="EMBL" id="KGT81508.1"/>
    </source>
</evidence>
<evidence type="ECO:0000313" key="18">
    <source>
        <dbReference type="Proteomes" id="UP000030377"/>
    </source>
</evidence>
<feature type="transmembrane region" description="Helical" evidence="16">
    <location>
        <begin position="145"/>
        <end position="163"/>
    </location>
</feature>
<evidence type="ECO:0000256" key="12">
    <source>
        <dbReference type="ARBA" id="ARBA00041185"/>
    </source>
</evidence>
<evidence type="ECO:0000256" key="5">
    <source>
        <dbReference type="ARBA" id="ARBA00022960"/>
    </source>
</evidence>
<dbReference type="PANTHER" id="PTHR30474:SF2">
    <property type="entry name" value="PEPTIDOGLYCAN GLYCOSYLTRANSFERASE FTSW-RELATED"/>
    <property type="match status" value="1"/>
</dbReference>
<feature type="transmembrane region" description="Helical" evidence="16">
    <location>
        <begin position="265"/>
        <end position="291"/>
    </location>
</feature>
<keyword evidence="2" id="KW-0328">Glycosyltransferase</keyword>
<feature type="transmembrane region" description="Helical" evidence="16">
    <location>
        <begin position="83"/>
        <end position="102"/>
    </location>
</feature>
<accession>A0A0A3Z6M8</accession>
<dbReference type="GO" id="GO:0008955">
    <property type="term" value="F:peptidoglycan glycosyltransferase activity"/>
    <property type="evidence" value="ECO:0007669"/>
    <property type="project" value="UniProtKB-EC"/>
</dbReference>
<protein>
    <recommendedName>
        <fullName evidence="12">Probable peptidoglycan glycosyltransferase FtsW</fullName>
        <ecNumber evidence="14">2.4.99.28</ecNumber>
    </recommendedName>
    <alternativeName>
        <fullName evidence="13">Cell division protein FtsW</fullName>
    </alternativeName>
    <alternativeName>
        <fullName evidence="10">Cell wall polymerase</fullName>
    </alternativeName>
    <alternativeName>
        <fullName evidence="9">Peptidoglycan polymerase</fullName>
    </alternativeName>
</protein>
<evidence type="ECO:0000256" key="15">
    <source>
        <dbReference type="ARBA" id="ARBA00049902"/>
    </source>
</evidence>
<proteinExistence type="inferred from homology"/>
<gene>
    <name evidence="17" type="ORF">MA20_01800</name>
</gene>
<keyword evidence="8 16" id="KW-0472">Membrane</keyword>
<reference evidence="17 18" key="1">
    <citation type="submission" date="2014-09" db="EMBL/GenBank/DDBJ databases">
        <title>Draft genome of Bradyrhizobium japonicum Is-34.</title>
        <authorList>
            <person name="Tsurumaru H."/>
            <person name="Yamakawa T."/>
            <person name="Hashimoto S."/>
            <person name="Okizaki K."/>
            <person name="Kanesaki Y."/>
            <person name="Yoshikawa H."/>
            <person name="Yajima S."/>
        </authorList>
    </citation>
    <scope>NUCLEOTIDE SEQUENCE [LARGE SCALE GENOMIC DNA]</scope>
    <source>
        <strain evidence="17 18">Is-34</strain>
    </source>
</reference>
<dbReference type="GO" id="GO:0051301">
    <property type="term" value="P:cell division"/>
    <property type="evidence" value="ECO:0007669"/>
    <property type="project" value="UniProtKB-KW"/>
</dbReference>
<dbReference type="Pfam" id="PF01098">
    <property type="entry name" value="FTSW_RODA_SPOVE"/>
    <property type="match status" value="1"/>
</dbReference>
<evidence type="ECO:0000256" key="10">
    <source>
        <dbReference type="ARBA" id="ARBA00033270"/>
    </source>
</evidence>
<dbReference type="EMBL" id="JRPN01000001">
    <property type="protein sequence ID" value="KGT81508.1"/>
    <property type="molecule type" value="Genomic_DNA"/>
</dbReference>
<evidence type="ECO:0000256" key="13">
    <source>
        <dbReference type="ARBA" id="ARBA00041418"/>
    </source>
</evidence>
<evidence type="ECO:0000256" key="2">
    <source>
        <dbReference type="ARBA" id="ARBA00022676"/>
    </source>
</evidence>
<dbReference type="GO" id="GO:0015648">
    <property type="term" value="F:lipid-linked peptidoglycan transporter activity"/>
    <property type="evidence" value="ECO:0007669"/>
    <property type="project" value="TreeGrafter"/>
</dbReference>
<comment type="caution">
    <text evidence="17">The sequence shown here is derived from an EMBL/GenBank/DDBJ whole genome shotgun (WGS) entry which is preliminary data.</text>
</comment>
<dbReference type="InterPro" id="IPR001182">
    <property type="entry name" value="FtsW/RodA"/>
</dbReference>
<keyword evidence="17" id="KW-0132">Cell division</keyword>
<feature type="transmembrane region" description="Helical" evidence="16">
    <location>
        <begin position="342"/>
        <end position="361"/>
    </location>
</feature>
<evidence type="ECO:0000256" key="3">
    <source>
        <dbReference type="ARBA" id="ARBA00022679"/>
    </source>
</evidence>
<evidence type="ECO:0000256" key="16">
    <source>
        <dbReference type="SAM" id="Phobius"/>
    </source>
</evidence>
<dbReference type="STRING" id="375.BKD09_RS13215"/>
<keyword evidence="17" id="KW-0131">Cell cycle</keyword>
<dbReference type="RefSeq" id="WP_041953224.1">
    <property type="nucleotide sequence ID" value="NZ_JRPN01000001.1"/>
</dbReference>
<dbReference type="EC" id="2.4.99.28" evidence="14"/>
<dbReference type="GO" id="GO:0008360">
    <property type="term" value="P:regulation of cell shape"/>
    <property type="evidence" value="ECO:0007669"/>
    <property type="project" value="UniProtKB-KW"/>
</dbReference>
<evidence type="ECO:0000256" key="1">
    <source>
        <dbReference type="ARBA" id="ARBA00004141"/>
    </source>
</evidence>
<feature type="transmembrane region" description="Helical" evidence="16">
    <location>
        <begin position="59"/>
        <end position="76"/>
    </location>
</feature>
<keyword evidence="7 16" id="KW-1133">Transmembrane helix</keyword>
<feature type="transmembrane region" description="Helical" evidence="16">
    <location>
        <begin position="114"/>
        <end position="138"/>
    </location>
</feature>
<dbReference type="GO" id="GO:0032153">
    <property type="term" value="C:cell division site"/>
    <property type="evidence" value="ECO:0007669"/>
    <property type="project" value="TreeGrafter"/>
</dbReference>
<keyword evidence="3" id="KW-0808">Transferase</keyword>
<keyword evidence="6" id="KW-0573">Peptidoglycan synthesis</keyword>
<comment type="catalytic activity">
    <reaction evidence="15">
        <text>[GlcNAc-(1-&gt;4)-Mur2Ac(oyl-L-Ala-gamma-D-Glu-L-Lys-D-Ala-D-Ala)](n)-di-trans,octa-cis-undecaprenyl diphosphate + beta-D-GlcNAc-(1-&gt;4)-Mur2Ac(oyl-L-Ala-gamma-D-Glu-L-Lys-D-Ala-D-Ala)-di-trans,octa-cis-undecaprenyl diphosphate = [GlcNAc-(1-&gt;4)-Mur2Ac(oyl-L-Ala-gamma-D-Glu-L-Lys-D-Ala-D-Ala)](n+1)-di-trans,octa-cis-undecaprenyl diphosphate + di-trans,octa-cis-undecaprenyl diphosphate + H(+)</text>
        <dbReference type="Rhea" id="RHEA:23708"/>
        <dbReference type="Rhea" id="RHEA-COMP:9602"/>
        <dbReference type="Rhea" id="RHEA-COMP:9603"/>
        <dbReference type="ChEBI" id="CHEBI:15378"/>
        <dbReference type="ChEBI" id="CHEBI:58405"/>
        <dbReference type="ChEBI" id="CHEBI:60033"/>
        <dbReference type="ChEBI" id="CHEBI:78435"/>
        <dbReference type="EC" id="2.4.99.28"/>
    </reaction>
</comment>
<comment type="subcellular location">
    <subcellularLocation>
        <location evidence="1">Membrane</location>
        <topology evidence="1">Multi-pass membrane protein</topology>
    </subcellularLocation>
</comment>
<organism evidence="17 18">
    <name type="scientific">Bradyrhizobium japonicum</name>
    <dbReference type="NCBI Taxonomy" id="375"/>
    <lineage>
        <taxon>Bacteria</taxon>
        <taxon>Pseudomonadati</taxon>
        <taxon>Pseudomonadota</taxon>
        <taxon>Alphaproteobacteria</taxon>
        <taxon>Hyphomicrobiales</taxon>
        <taxon>Nitrobacteraceae</taxon>
        <taxon>Bradyrhizobium</taxon>
    </lineage>
</organism>
<dbReference type="GO" id="GO:0009252">
    <property type="term" value="P:peptidoglycan biosynthetic process"/>
    <property type="evidence" value="ECO:0007669"/>
    <property type="project" value="UniProtKB-KW"/>
</dbReference>
<sequence length="383" mass="41503">MLSREERTPFSEWWWTVDKPLMGAILALMLTGVILSLAASPPVATRIGLDPFHFFSRHVMFLAPSCLVLLGVSFLSPRAIRRSALIIFAASIILIVLTLAIGPEVKGSRRWITLLGVNIQASEIAKPSFVVIAAWLFAESTRRPEMPATSMALVLLLMLVSLLVMEPDFGQTMLILMVWGSLFFIAGMRMIWVFGLAGAAAAGLFSAYLFVPHVAGRIKRFMNPASGDTFQVDTAMEAFYNGGWFGLGPGEGIAKRSLPDSHTDFVFAVAAEEFGIILCLAMLALFAFVVIRTLSRAYANGDMFSRFAASGLAILFGVQAAINMSVNLQLIPAKGMTLPFISYGGSSIVSLAYGVGMMLALTRLRPRTEVEASGHAEAMRSYA</sequence>
<evidence type="ECO:0000256" key="6">
    <source>
        <dbReference type="ARBA" id="ARBA00022984"/>
    </source>
</evidence>
<dbReference type="PANTHER" id="PTHR30474">
    <property type="entry name" value="CELL CYCLE PROTEIN"/>
    <property type="match status" value="1"/>
</dbReference>
<comment type="similarity">
    <text evidence="11">Belongs to the SEDS family. FtsW subfamily.</text>
</comment>
<dbReference type="GO" id="GO:0005886">
    <property type="term" value="C:plasma membrane"/>
    <property type="evidence" value="ECO:0007669"/>
    <property type="project" value="TreeGrafter"/>
</dbReference>
<keyword evidence="4 16" id="KW-0812">Transmembrane</keyword>
<evidence type="ECO:0000256" key="14">
    <source>
        <dbReference type="ARBA" id="ARBA00044770"/>
    </source>
</evidence>
<evidence type="ECO:0000256" key="9">
    <source>
        <dbReference type="ARBA" id="ARBA00032370"/>
    </source>
</evidence>
<evidence type="ECO:0000256" key="11">
    <source>
        <dbReference type="ARBA" id="ARBA00038053"/>
    </source>
</evidence>
<dbReference type="Proteomes" id="UP000030377">
    <property type="component" value="Unassembled WGS sequence"/>
</dbReference>
<dbReference type="eggNOG" id="COG0772">
    <property type="taxonomic scope" value="Bacteria"/>
</dbReference>
<evidence type="ECO:0000256" key="8">
    <source>
        <dbReference type="ARBA" id="ARBA00023136"/>
    </source>
</evidence>
<keyword evidence="5" id="KW-0133">Cell shape</keyword>
<feature type="transmembrane region" description="Helical" evidence="16">
    <location>
        <begin position="191"/>
        <end position="211"/>
    </location>
</feature>
<feature type="transmembrane region" description="Helical" evidence="16">
    <location>
        <begin position="169"/>
        <end position="186"/>
    </location>
</feature>
<name>A0A0A3Z6M8_BRAJP</name>